<proteinExistence type="predicted"/>
<evidence type="ECO:0000313" key="1">
    <source>
        <dbReference type="EMBL" id="WEX81080.1"/>
    </source>
</evidence>
<dbReference type="EMBL" id="CP120370">
    <property type="protein sequence ID" value="WEX81080.1"/>
    <property type="molecule type" value="Genomic_DNA"/>
</dbReference>
<keyword evidence="2" id="KW-1185">Reference proteome</keyword>
<name>A0ABY8CR05_9HYPH</name>
<protein>
    <recommendedName>
        <fullName evidence="3">Phage ABA sandwich domain-containing protein</fullName>
    </recommendedName>
</protein>
<sequence>MAIADLIQELQNLKHASREVDVKIGLLVGWQRRVEYTQENGEASRNVIWFLHGEKTARLPRFTETIDSALQLVDLVAPRSTGGVSWSDETDGHCGTAVINGGPYCRAATPALALCIAALKIREAEEED</sequence>
<evidence type="ECO:0000313" key="2">
    <source>
        <dbReference type="Proteomes" id="UP001235547"/>
    </source>
</evidence>
<gene>
    <name evidence="1" type="ORF">PYH38_000422</name>
</gene>
<accession>A0ABY8CR05</accession>
<evidence type="ECO:0008006" key="3">
    <source>
        <dbReference type="Google" id="ProtNLM"/>
    </source>
</evidence>
<reference evidence="1 2" key="1">
    <citation type="submission" date="2023-03" db="EMBL/GenBank/DDBJ databases">
        <authorList>
            <person name="Kaur S."/>
            <person name="Espinosa-Saiz D."/>
            <person name="Velazquez E."/>
            <person name="Menendez E."/>
            <person name="diCenzo G.C."/>
        </authorList>
    </citation>
    <scope>NUCLEOTIDE SEQUENCE [LARGE SCALE GENOMIC DNA]</scope>
    <source>
        <strain evidence="1 2">LMG 27395</strain>
    </source>
</reference>
<dbReference type="RefSeq" id="WP_280731815.1">
    <property type="nucleotide sequence ID" value="NZ_CP120367.1"/>
</dbReference>
<dbReference type="Proteomes" id="UP001235547">
    <property type="component" value="Chromosome 2"/>
</dbReference>
<organism evidence="1 2">
    <name type="scientific">Sinorhizobium numidicum</name>
    <dbReference type="NCBI Taxonomy" id="680248"/>
    <lineage>
        <taxon>Bacteria</taxon>
        <taxon>Pseudomonadati</taxon>
        <taxon>Pseudomonadota</taxon>
        <taxon>Alphaproteobacteria</taxon>
        <taxon>Hyphomicrobiales</taxon>
        <taxon>Rhizobiaceae</taxon>
        <taxon>Sinorhizobium/Ensifer group</taxon>
        <taxon>Sinorhizobium</taxon>
    </lineage>
</organism>